<feature type="compositionally biased region" description="Acidic residues" evidence="1">
    <location>
        <begin position="77"/>
        <end position="86"/>
    </location>
</feature>
<keyword evidence="3" id="KW-1185">Reference proteome</keyword>
<feature type="compositionally biased region" description="Basic and acidic residues" evidence="1">
    <location>
        <begin position="1"/>
        <end position="20"/>
    </location>
</feature>
<feature type="compositionally biased region" description="Basic and acidic residues" evidence="1">
    <location>
        <begin position="29"/>
        <end position="43"/>
    </location>
</feature>
<name>A0A8G0LTG1_9HYPO</name>
<sequence>MEQQREENDDSRNKVRRQSDGKQSVLGVLHDDEKGKRPAADADRWIRSSEMEVKMAAHIADHLMGLSFLCLRGLEAEGGEQPEEDSGTYVTESDGSALDEYSL</sequence>
<dbReference type="EMBL" id="CP075870">
    <property type="protein sequence ID" value="QYT05501.1"/>
    <property type="molecule type" value="Genomic_DNA"/>
</dbReference>
<evidence type="ECO:0000313" key="3">
    <source>
        <dbReference type="Proteomes" id="UP000826661"/>
    </source>
</evidence>
<accession>A0A8G0LTG1</accession>
<feature type="region of interest" description="Disordered" evidence="1">
    <location>
        <begin position="77"/>
        <end position="103"/>
    </location>
</feature>
<dbReference type="Proteomes" id="UP000826661">
    <property type="component" value="Chromosome VII"/>
</dbReference>
<evidence type="ECO:0000313" key="2">
    <source>
        <dbReference type="EMBL" id="QYT05501.1"/>
    </source>
</evidence>
<dbReference type="AlphaFoldDB" id="A0A8G0LTG1"/>
<proteinExistence type="predicted"/>
<gene>
    <name evidence="2" type="ORF">H0G86_012394</name>
</gene>
<protein>
    <submittedName>
        <fullName evidence="2">Uncharacterized protein</fullName>
    </submittedName>
</protein>
<evidence type="ECO:0000256" key="1">
    <source>
        <dbReference type="SAM" id="MobiDB-lite"/>
    </source>
</evidence>
<feature type="region of interest" description="Disordered" evidence="1">
    <location>
        <begin position="1"/>
        <end position="43"/>
    </location>
</feature>
<organism evidence="2 3">
    <name type="scientific">Trichoderma simmonsii</name>
    <dbReference type="NCBI Taxonomy" id="1491479"/>
    <lineage>
        <taxon>Eukaryota</taxon>
        <taxon>Fungi</taxon>
        <taxon>Dikarya</taxon>
        <taxon>Ascomycota</taxon>
        <taxon>Pezizomycotina</taxon>
        <taxon>Sordariomycetes</taxon>
        <taxon>Hypocreomycetidae</taxon>
        <taxon>Hypocreales</taxon>
        <taxon>Hypocreaceae</taxon>
        <taxon>Trichoderma</taxon>
    </lineage>
</organism>
<reference evidence="2 3" key="1">
    <citation type="journal article" date="2021" name="BMC Genomics">
        <title>Telomere-to-telomere genome assembly of asparaginase-producing Trichoderma simmonsii.</title>
        <authorList>
            <person name="Chung D."/>
            <person name="Kwon Y.M."/>
            <person name="Yang Y."/>
        </authorList>
    </citation>
    <scope>NUCLEOTIDE SEQUENCE [LARGE SCALE GENOMIC DNA]</scope>
    <source>
        <strain evidence="2 3">GH-Sj1</strain>
    </source>
</reference>